<reference evidence="15" key="1">
    <citation type="submission" date="2020-10" db="EMBL/GenBank/DDBJ databases">
        <authorList>
            <person name="Gilroy R."/>
        </authorList>
    </citation>
    <scope>NUCLEOTIDE SEQUENCE</scope>
    <source>
        <strain evidence="15">17213</strain>
    </source>
</reference>
<evidence type="ECO:0000256" key="10">
    <source>
        <dbReference type="ARBA" id="ARBA00039095"/>
    </source>
</evidence>
<organism evidence="15 16">
    <name type="scientific">Candidatus Avisuccinivibrio stercorigallinarum</name>
    <dbReference type="NCBI Taxonomy" id="2840704"/>
    <lineage>
        <taxon>Bacteria</taxon>
        <taxon>Pseudomonadati</taxon>
        <taxon>Pseudomonadota</taxon>
        <taxon>Gammaproteobacteria</taxon>
        <taxon>Aeromonadales</taxon>
        <taxon>Succinivibrionaceae</taxon>
        <taxon>Succinivibrionaceae incertae sedis</taxon>
        <taxon>Candidatus Avisuccinivibrio</taxon>
    </lineage>
</organism>
<keyword evidence="3" id="KW-0547">Nucleotide-binding</keyword>
<keyword evidence="2" id="KW-0808">Transferase</keyword>
<evidence type="ECO:0000256" key="1">
    <source>
        <dbReference type="ARBA" id="ARBA00005715"/>
    </source>
</evidence>
<evidence type="ECO:0000313" key="15">
    <source>
        <dbReference type="EMBL" id="MBO8414796.1"/>
    </source>
</evidence>
<dbReference type="AlphaFoldDB" id="A0A9D9DB27"/>
<evidence type="ECO:0000256" key="2">
    <source>
        <dbReference type="ARBA" id="ARBA00022679"/>
    </source>
</evidence>
<dbReference type="EMBL" id="JADINH010000003">
    <property type="protein sequence ID" value="MBO8414796.1"/>
    <property type="molecule type" value="Genomic_DNA"/>
</dbReference>
<evidence type="ECO:0000256" key="5">
    <source>
        <dbReference type="ARBA" id="ARBA00022840"/>
    </source>
</evidence>
<protein>
    <recommendedName>
        <fullName evidence="11">3-oxo-tetronate kinase</fullName>
        <ecNumber evidence="10">2.7.1.217</ecNumber>
    </recommendedName>
    <alternativeName>
        <fullName evidence="12">3-dehydrotetronate 4-kinase</fullName>
    </alternativeName>
</protein>
<dbReference type="GO" id="GO:0016301">
    <property type="term" value="F:kinase activity"/>
    <property type="evidence" value="ECO:0007669"/>
    <property type="project" value="UniProtKB-KW"/>
</dbReference>
<evidence type="ECO:0000256" key="8">
    <source>
        <dbReference type="ARBA" id="ARBA00036346"/>
    </source>
</evidence>
<dbReference type="EC" id="2.7.1.217" evidence="10"/>
<dbReference type="Gene3D" id="3.40.50.10840">
    <property type="entry name" value="Putative sugar-binding, N-terminal domain"/>
    <property type="match status" value="1"/>
</dbReference>
<dbReference type="SUPFAM" id="SSF142764">
    <property type="entry name" value="YgbK-like"/>
    <property type="match status" value="1"/>
</dbReference>
<comment type="caution">
    <text evidence="15">The sequence shown here is derived from an EMBL/GenBank/DDBJ whole genome shotgun (WGS) entry which is preliminary data.</text>
</comment>
<evidence type="ECO:0000256" key="7">
    <source>
        <dbReference type="ARBA" id="ARBA00035898"/>
    </source>
</evidence>
<evidence type="ECO:0000259" key="13">
    <source>
        <dbReference type="Pfam" id="PF07005"/>
    </source>
</evidence>
<sequence length="424" mass="45478">MLKIGVIADDFTGATDIASFLVLNGLKTVQLCGVTPDLPAPDAEAVVISHKSRSCPVDEAVAETQASLQWLLKNNCRQIYFKYCSTFDSSAKGNIGPVTDALMETLGEKFTIFQPALPVNGRTVYKGYLFVGDVLLEESGMRNHPITPMTDSSLVRLVQMQSKGKCGVVDVDTIRKGVDAVKVRIEELKSAGYSYAVLDAIDESDLLIQGEALKDMRLVTGGSGLAIGLARAVAEKDADSAKAQSLGYPKGKKAVVFSGSCSVMTNKQVAFYKALAASRLVDVDRLFSGSVDLDAMASEYAAFVLEHENDENAPLVYATANPEELARIQKQYGAEKSSRAVEQFFAALSKKLQDAGVERFIVAGGETSGIVTKSLDVKGFFIGPAIAPGVPWVRSINNAVSLTLKSGNFGQEDFFLKAQKDFPV</sequence>
<name>A0A9D9DB27_9GAMM</name>
<feature type="domain" description="Four-carbon acid sugar kinase N-terminal" evidence="13">
    <location>
        <begin position="4"/>
        <end position="228"/>
    </location>
</feature>
<reference evidence="15" key="2">
    <citation type="journal article" date="2021" name="PeerJ">
        <title>Extensive microbial diversity within the chicken gut microbiome revealed by metagenomics and culture.</title>
        <authorList>
            <person name="Gilroy R."/>
            <person name="Ravi A."/>
            <person name="Getino M."/>
            <person name="Pursley I."/>
            <person name="Horton D.L."/>
            <person name="Alikhan N.F."/>
            <person name="Baker D."/>
            <person name="Gharbi K."/>
            <person name="Hall N."/>
            <person name="Watson M."/>
            <person name="Adriaenssens E.M."/>
            <person name="Foster-Nyarko E."/>
            <person name="Jarju S."/>
            <person name="Secka A."/>
            <person name="Antonio M."/>
            <person name="Oren A."/>
            <person name="Chaudhuri R.R."/>
            <person name="La Ragione R."/>
            <person name="Hildebrand F."/>
            <person name="Pallen M.J."/>
        </authorList>
    </citation>
    <scope>NUCLEOTIDE SEQUENCE</scope>
    <source>
        <strain evidence="15">17213</strain>
    </source>
</reference>
<comment type="catalytic activity">
    <reaction evidence="7">
        <text>3-dehydro-L-erythronate + ATP = 3-dehydro-4-O-phospho-L-erythronate + ADP + H(+)</text>
        <dbReference type="Rhea" id="RHEA:52552"/>
        <dbReference type="ChEBI" id="CHEBI:15378"/>
        <dbReference type="ChEBI" id="CHEBI:30616"/>
        <dbReference type="ChEBI" id="CHEBI:136592"/>
        <dbReference type="ChEBI" id="CHEBI:136670"/>
        <dbReference type="ChEBI" id="CHEBI:456216"/>
        <dbReference type="EC" id="2.7.1.217"/>
    </reaction>
</comment>
<evidence type="ECO:0000256" key="6">
    <source>
        <dbReference type="ARBA" id="ARBA00023277"/>
    </source>
</evidence>
<evidence type="ECO:0000256" key="3">
    <source>
        <dbReference type="ARBA" id="ARBA00022741"/>
    </source>
</evidence>
<dbReference type="Pfam" id="PF17042">
    <property type="entry name" value="NBD_C"/>
    <property type="match status" value="1"/>
</dbReference>
<dbReference type="InterPro" id="IPR042213">
    <property type="entry name" value="NBD_C_sf"/>
</dbReference>
<feature type="domain" description="Four-carbon acid sugar kinase nucleotide binding" evidence="14">
    <location>
        <begin position="255"/>
        <end position="415"/>
    </location>
</feature>
<keyword evidence="4 15" id="KW-0418">Kinase</keyword>
<evidence type="ECO:0000256" key="9">
    <source>
        <dbReference type="ARBA" id="ARBA00037335"/>
    </source>
</evidence>
<dbReference type="InterPro" id="IPR010737">
    <property type="entry name" value="4-carb_acid_sugar_kinase_N"/>
</dbReference>
<dbReference type="InterPro" id="IPR050007">
    <property type="entry name" value="OtnK"/>
</dbReference>
<evidence type="ECO:0000256" key="11">
    <source>
        <dbReference type="ARBA" id="ARBA00039461"/>
    </source>
</evidence>
<dbReference type="NCBIfam" id="NF043035">
    <property type="entry name" value="OxoTetrKin"/>
    <property type="match status" value="1"/>
</dbReference>
<keyword evidence="6" id="KW-0119">Carbohydrate metabolism</keyword>
<dbReference type="InterPro" id="IPR037051">
    <property type="entry name" value="4-carb_acid_sugar_kinase_N_sf"/>
</dbReference>
<dbReference type="InterPro" id="IPR031475">
    <property type="entry name" value="NBD_C"/>
</dbReference>
<comment type="catalytic activity">
    <reaction evidence="8">
        <text>3-dehydro-D-erythronate + ATP = 3-dehydro-4-O-phospho-D-erythronate + ADP + H(+)</text>
        <dbReference type="Rhea" id="RHEA:52556"/>
        <dbReference type="ChEBI" id="CHEBI:15378"/>
        <dbReference type="ChEBI" id="CHEBI:30616"/>
        <dbReference type="ChEBI" id="CHEBI:57958"/>
        <dbReference type="ChEBI" id="CHEBI:136593"/>
        <dbReference type="ChEBI" id="CHEBI:456216"/>
        <dbReference type="EC" id="2.7.1.217"/>
    </reaction>
</comment>
<evidence type="ECO:0000259" key="14">
    <source>
        <dbReference type="Pfam" id="PF17042"/>
    </source>
</evidence>
<dbReference type="Proteomes" id="UP000823631">
    <property type="component" value="Unassembled WGS sequence"/>
</dbReference>
<proteinExistence type="inferred from homology"/>
<comment type="function">
    <text evidence="9">Catalyzes the ATP-dependent phosphorylation of 3-oxo-tetronate to 3-oxo-tetronate 4-phosphate.</text>
</comment>
<evidence type="ECO:0000256" key="12">
    <source>
        <dbReference type="ARBA" id="ARBA00041377"/>
    </source>
</evidence>
<dbReference type="Pfam" id="PF07005">
    <property type="entry name" value="SBD_N"/>
    <property type="match status" value="1"/>
</dbReference>
<comment type="similarity">
    <text evidence="1">Belongs to the four-carbon acid sugar kinase family.</text>
</comment>
<evidence type="ECO:0000256" key="4">
    <source>
        <dbReference type="ARBA" id="ARBA00022777"/>
    </source>
</evidence>
<keyword evidence="5" id="KW-0067">ATP-binding</keyword>
<dbReference type="Gene3D" id="3.40.980.20">
    <property type="entry name" value="Four-carbon acid sugar kinase, nucleotide binding domain"/>
    <property type="match status" value="1"/>
</dbReference>
<evidence type="ECO:0000313" key="16">
    <source>
        <dbReference type="Proteomes" id="UP000823631"/>
    </source>
</evidence>
<dbReference type="GO" id="GO:0005524">
    <property type="term" value="F:ATP binding"/>
    <property type="evidence" value="ECO:0007669"/>
    <property type="project" value="UniProtKB-KW"/>
</dbReference>
<accession>A0A9D9DB27</accession>
<gene>
    <name evidence="15" type="ORF">IAB19_00230</name>
</gene>